<evidence type="ECO:0000313" key="3">
    <source>
        <dbReference type="Proteomes" id="UP001469553"/>
    </source>
</evidence>
<dbReference type="EMBL" id="JAHRIP010088293">
    <property type="protein sequence ID" value="MEQ2316232.1"/>
    <property type="molecule type" value="Genomic_DNA"/>
</dbReference>
<protein>
    <submittedName>
        <fullName evidence="2">Uncharacterized protein</fullName>
    </submittedName>
</protein>
<organism evidence="2 3">
    <name type="scientific">Ameca splendens</name>
    <dbReference type="NCBI Taxonomy" id="208324"/>
    <lineage>
        <taxon>Eukaryota</taxon>
        <taxon>Metazoa</taxon>
        <taxon>Chordata</taxon>
        <taxon>Craniata</taxon>
        <taxon>Vertebrata</taxon>
        <taxon>Euteleostomi</taxon>
        <taxon>Actinopterygii</taxon>
        <taxon>Neopterygii</taxon>
        <taxon>Teleostei</taxon>
        <taxon>Neoteleostei</taxon>
        <taxon>Acanthomorphata</taxon>
        <taxon>Ovalentaria</taxon>
        <taxon>Atherinomorphae</taxon>
        <taxon>Cyprinodontiformes</taxon>
        <taxon>Goodeidae</taxon>
        <taxon>Ameca</taxon>
    </lineage>
</organism>
<feature type="compositionally biased region" description="Low complexity" evidence="1">
    <location>
        <begin position="86"/>
        <end position="122"/>
    </location>
</feature>
<proteinExistence type="predicted"/>
<comment type="caution">
    <text evidence="2">The sequence shown here is derived from an EMBL/GenBank/DDBJ whole genome shotgun (WGS) entry which is preliminary data.</text>
</comment>
<dbReference type="Proteomes" id="UP001469553">
    <property type="component" value="Unassembled WGS sequence"/>
</dbReference>
<sequence length="152" mass="16014">MDQADCCASMLLQRIQQQEKDARALYGEDIETLPSPLLLEEMQEVFGGSRLVLAPPGYELDRNHSTRPMPSSVASSSHRKHRRHLSSTSAAATAQLSTSAAASAEPSTSAAASELSTPAAASDPVMPASVESPTFAAAATAFFTALSTRHIQ</sequence>
<reference evidence="2 3" key="1">
    <citation type="submission" date="2021-06" db="EMBL/GenBank/DDBJ databases">
        <authorList>
            <person name="Palmer J.M."/>
        </authorList>
    </citation>
    <scope>NUCLEOTIDE SEQUENCE [LARGE SCALE GENOMIC DNA]</scope>
    <source>
        <strain evidence="2 3">AS_MEX2019</strain>
        <tissue evidence="2">Muscle</tissue>
    </source>
</reference>
<name>A0ABV1ADT3_9TELE</name>
<gene>
    <name evidence="2" type="ORF">AMECASPLE_030533</name>
</gene>
<evidence type="ECO:0000313" key="2">
    <source>
        <dbReference type="EMBL" id="MEQ2316232.1"/>
    </source>
</evidence>
<feature type="non-terminal residue" evidence="2">
    <location>
        <position position="152"/>
    </location>
</feature>
<accession>A0ABV1ADT3</accession>
<keyword evidence="3" id="KW-1185">Reference proteome</keyword>
<feature type="region of interest" description="Disordered" evidence="1">
    <location>
        <begin position="56"/>
        <end position="127"/>
    </location>
</feature>
<evidence type="ECO:0000256" key="1">
    <source>
        <dbReference type="SAM" id="MobiDB-lite"/>
    </source>
</evidence>